<proteinExistence type="predicted"/>
<dbReference type="GO" id="GO:0003677">
    <property type="term" value="F:DNA binding"/>
    <property type="evidence" value="ECO:0007669"/>
    <property type="project" value="InterPro"/>
</dbReference>
<feature type="compositionally biased region" description="Acidic residues" evidence="2">
    <location>
        <begin position="12"/>
        <end position="22"/>
    </location>
</feature>
<evidence type="ECO:0000256" key="2">
    <source>
        <dbReference type="SAM" id="MobiDB-lite"/>
    </source>
</evidence>
<comment type="caution">
    <text evidence="4">The sequence shown here is derived from an EMBL/GenBank/DDBJ whole genome shotgun (WGS) entry which is preliminary data.</text>
</comment>
<feature type="domain" description="HTH psq-type" evidence="3">
    <location>
        <begin position="251"/>
        <end position="288"/>
    </location>
</feature>
<evidence type="ECO:0000256" key="1">
    <source>
        <dbReference type="ARBA" id="ARBA00004123"/>
    </source>
</evidence>
<dbReference type="AlphaFoldDB" id="A0AAW0Y032"/>
<evidence type="ECO:0000313" key="5">
    <source>
        <dbReference type="Proteomes" id="UP001445076"/>
    </source>
</evidence>
<accession>A0AAW0Y032</accession>
<dbReference type="Pfam" id="PF05225">
    <property type="entry name" value="HTH_psq"/>
    <property type="match status" value="1"/>
</dbReference>
<evidence type="ECO:0000259" key="3">
    <source>
        <dbReference type="Pfam" id="PF05225"/>
    </source>
</evidence>
<dbReference type="SUPFAM" id="SSF46689">
    <property type="entry name" value="Homeodomain-like"/>
    <property type="match status" value="1"/>
</dbReference>
<name>A0AAW0Y032_CHEQU</name>
<evidence type="ECO:0000313" key="4">
    <source>
        <dbReference type="EMBL" id="KAK8743549.1"/>
    </source>
</evidence>
<feature type="region of interest" description="Disordered" evidence="2">
    <location>
        <begin position="291"/>
        <end position="310"/>
    </location>
</feature>
<gene>
    <name evidence="4" type="ORF">OTU49_001126</name>
</gene>
<sequence>MNFYHDDPVMGDLDDDDDEDDEVHQHVEHSAQGQRKKSDPALDLMAMYEEVEVDEAHSGVLANSEDNSRGLKRVQIKLEHGTGIGETHVQTSVENPPVMSTHLHPQQAHQSSAPFLTTQDIDIHKESIEMREDHQGAETRATIRISHGEDPLAQAVKVTQTSEDMTEPNVPNILTSSGTMIRMGDPPHTSTSIQDTIDVQEESGVILLGLSDGEPQGRVYAGGSSHTSTPITTQSLRPTHPRRFRKYSKQDLITALNLVRDGHLGIKPAARAFNIPVATLYNVTKRHNVSSPMQQVTKKTTNEAVKKHSG</sequence>
<dbReference type="Proteomes" id="UP001445076">
    <property type="component" value="Unassembled WGS sequence"/>
</dbReference>
<dbReference type="Gene3D" id="1.10.10.60">
    <property type="entry name" value="Homeodomain-like"/>
    <property type="match status" value="1"/>
</dbReference>
<dbReference type="EMBL" id="JARKIK010000024">
    <property type="protein sequence ID" value="KAK8743549.1"/>
    <property type="molecule type" value="Genomic_DNA"/>
</dbReference>
<dbReference type="InterPro" id="IPR009057">
    <property type="entry name" value="Homeodomain-like_sf"/>
</dbReference>
<keyword evidence="5" id="KW-1185">Reference proteome</keyword>
<feature type="region of interest" description="Disordered" evidence="2">
    <location>
        <begin position="159"/>
        <end position="178"/>
    </location>
</feature>
<reference evidence="4 5" key="1">
    <citation type="journal article" date="2024" name="BMC Genomics">
        <title>Genome assembly of redclaw crayfish (Cherax quadricarinatus) provides insights into its immune adaptation and hypoxia tolerance.</title>
        <authorList>
            <person name="Liu Z."/>
            <person name="Zheng J."/>
            <person name="Li H."/>
            <person name="Fang K."/>
            <person name="Wang S."/>
            <person name="He J."/>
            <person name="Zhou D."/>
            <person name="Weng S."/>
            <person name="Chi M."/>
            <person name="Gu Z."/>
            <person name="He J."/>
            <person name="Li F."/>
            <person name="Wang M."/>
        </authorList>
    </citation>
    <scope>NUCLEOTIDE SEQUENCE [LARGE SCALE GENOMIC DNA]</scope>
    <source>
        <strain evidence="4">ZL_2023a</strain>
    </source>
</reference>
<feature type="region of interest" description="Disordered" evidence="2">
    <location>
        <begin position="1"/>
        <end position="40"/>
    </location>
</feature>
<feature type="compositionally biased region" description="Basic and acidic residues" evidence="2">
    <location>
        <begin position="300"/>
        <end position="310"/>
    </location>
</feature>
<protein>
    <recommendedName>
        <fullName evidence="3">HTH psq-type domain-containing protein</fullName>
    </recommendedName>
</protein>
<dbReference type="InterPro" id="IPR007889">
    <property type="entry name" value="HTH_Psq"/>
</dbReference>
<comment type="subcellular location">
    <subcellularLocation>
        <location evidence="1">Nucleus</location>
    </subcellularLocation>
</comment>
<dbReference type="GO" id="GO:0005634">
    <property type="term" value="C:nucleus"/>
    <property type="evidence" value="ECO:0007669"/>
    <property type="project" value="UniProtKB-SubCell"/>
</dbReference>
<organism evidence="4 5">
    <name type="scientific">Cherax quadricarinatus</name>
    <name type="common">Australian red claw crayfish</name>
    <dbReference type="NCBI Taxonomy" id="27406"/>
    <lineage>
        <taxon>Eukaryota</taxon>
        <taxon>Metazoa</taxon>
        <taxon>Ecdysozoa</taxon>
        <taxon>Arthropoda</taxon>
        <taxon>Crustacea</taxon>
        <taxon>Multicrustacea</taxon>
        <taxon>Malacostraca</taxon>
        <taxon>Eumalacostraca</taxon>
        <taxon>Eucarida</taxon>
        <taxon>Decapoda</taxon>
        <taxon>Pleocyemata</taxon>
        <taxon>Astacidea</taxon>
        <taxon>Parastacoidea</taxon>
        <taxon>Parastacidae</taxon>
        <taxon>Cherax</taxon>
    </lineage>
</organism>